<keyword evidence="1" id="KW-1133">Transmembrane helix</keyword>
<accession>A0A151NFF3</accession>
<protein>
    <submittedName>
        <fullName evidence="2">Uncharacterized protein</fullName>
    </submittedName>
</protein>
<dbReference type="Proteomes" id="UP000050525">
    <property type="component" value="Unassembled WGS sequence"/>
</dbReference>
<dbReference type="EMBL" id="AKHW03003201">
    <property type="protein sequence ID" value="KYO35531.1"/>
    <property type="molecule type" value="Genomic_DNA"/>
</dbReference>
<name>A0A151NFF3_ALLMI</name>
<organism evidence="2 3">
    <name type="scientific">Alligator mississippiensis</name>
    <name type="common">American alligator</name>
    <dbReference type="NCBI Taxonomy" id="8496"/>
    <lineage>
        <taxon>Eukaryota</taxon>
        <taxon>Metazoa</taxon>
        <taxon>Chordata</taxon>
        <taxon>Craniata</taxon>
        <taxon>Vertebrata</taxon>
        <taxon>Euteleostomi</taxon>
        <taxon>Archelosauria</taxon>
        <taxon>Archosauria</taxon>
        <taxon>Crocodylia</taxon>
        <taxon>Alligatoridae</taxon>
        <taxon>Alligatorinae</taxon>
        <taxon>Alligator</taxon>
    </lineage>
</organism>
<evidence type="ECO:0000313" key="3">
    <source>
        <dbReference type="Proteomes" id="UP000050525"/>
    </source>
</evidence>
<feature type="transmembrane region" description="Helical" evidence="1">
    <location>
        <begin position="9"/>
        <end position="26"/>
    </location>
</feature>
<proteinExistence type="predicted"/>
<sequence>MSDLNFDSCLAIVTVAMLFLVVHIWIKPEQPQQAPQRTRRARQSLECKKAQPKAVFGLQKEAPVSLDTWPSLTSLGTSQLSCSSRKSSTMSLWPPSTMRNSTSAPSLVSQVKEILSVMMEKDSALSGRAQHLPKPLMERMRDRQRQSMSMPTLQPTAARLLDFNIRQKNFQSQLGISTLYSESLAQMIPQVPPQCPNTESWVLFSTGRAPFLTYEARKTLD</sequence>
<dbReference type="AlphaFoldDB" id="A0A151NFF3"/>
<keyword evidence="3" id="KW-1185">Reference proteome</keyword>
<keyword evidence="1" id="KW-0812">Transmembrane</keyword>
<gene>
    <name evidence="2" type="ORF">Y1Q_0008088</name>
</gene>
<keyword evidence="1" id="KW-0472">Membrane</keyword>
<evidence type="ECO:0000313" key="2">
    <source>
        <dbReference type="EMBL" id="KYO35531.1"/>
    </source>
</evidence>
<evidence type="ECO:0000256" key="1">
    <source>
        <dbReference type="SAM" id="Phobius"/>
    </source>
</evidence>
<comment type="caution">
    <text evidence="2">The sequence shown here is derived from an EMBL/GenBank/DDBJ whole genome shotgun (WGS) entry which is preliminary data.</text>
</comment>
<reference evidence="2 3" key="1">
    <citation type="journal article" date="2012" name="Genome Biol.">
        <title>Sequencing three crocodilian genomes to illuminate the evolution of archosaurs and amniotes.</title>
        <authorList>
            <person name="St John J.A."/>
            <person name="Braun E.L."/>
            <person name="Isberg S.R."/>
            <person name="Miles L.G."/>
            <person name="Chong A.Y."/>
            <person name="Gongora J."/>
            <person name="Dalzell P."/>
            <person name="Moran C."/>
            <person name="Bed'hom B."/>
            <person name="Abzhanov A."/>
            <person name="Burgess S.C."/>
            <person name="Cooksey A.M."/>
            <person name="Castoe T.A."/>
            <person name="Crawford N.G."/>
            <person name="Densmore L.D."/>
            <person name="Drew J.C."/>
            <person name="Edwards S.V."/>
            <person name="Faircloth B.C."/>
            <person name="Fujita M.K."/>
            <person name="Greenwold M.J."/>
            <person name="Hoffmann F.G."/>
            <person name="Howard J.M."/>
            <person name="Iguchi T."/>
            <person name="Janes D.E."/>
            <person name="Khan S.Y."/>
            <person name="Kohno S."/>
            <person name="de Koning A.J."/>
            <person name="Lance S.L."/>
            <person name="McCarthy F.M."/>
            <person name="McCormack J.E."/>
            <person name="Merchant M.E."/>
            <person name="Peterson D.G."/>
            <person name="Pollock D.D."/>
            <person name="Pourmand N."/>
            <person name="Raney B.J."/>
            <person name="Roessler K.A."/>
            <person name="Sanford J.R."/>
            <person name="Sawyer R.H."/>
            <person name="Schmidt C.J."/>
            <person name="Triplett E.W."/>
            <person name="Tuberville T.D."/>
            <person name="Venegas-Anaya M."/>
            <person name="Howard J.T."/>
            <person name="Jarvis E.D."/>
            <person name="Guillette L.J.Jr."/>
            <person name="Glenn T.C."/>
            <person name="Green R.E."/>
            <person name="Ray D.A."/>
        </authorList>
    </citation>
    <scope>NUCLEOTIDE SEQUENCE [LARGE SCALE GENOMIC DNA]</scope>
    <source>
        <strain evidence="2">KSC_2009_1</strain>
    </source>
</reference>